<reference evidence="2 3" key="2">
    <citation type="submission" date="2019-11" db="EMBL/GenBank/DDBJ databases">
        <title>A de novo genome assembly of a pear dwarfing rootstock.</title>
        <authorList>
            <person name="Wang F."/>
            <person name="Wang J."/>
            <person name="Li S."/>
            <person name="Zhang Y."/>
            <person name="Fang M."/>
            <person name="Ma L."/>
            <person name="Zhao Y."/>
            <person name="Jiang S."/>
        </authorList>
    </citation>
    <scope>NUCLEOTIDE SEQUENCE [LARGE SCALE GENOMIC DNA]</scope>
    <source>
        <strain evidence="2">S2</strain>
        <tissue evidence="2">Leaf</tissue>
    </source>
</reference>
<dbReference type="Proteomes" id="UP000327157">
    <property type="component" value="Unassembled WGS sequence"/>
</dbReference>
<comment type="caution">
    <text evidence="2">The sequence shown here is derived from an EMBL/GenBank/DDBJ whole genome shotgun (WGS) entry which is preliminary data.</text>
</comment>
<dbReference type="AlphaFoldDB" id="A0A5N5G3A1"/>
<feature type="compositionally biased region" description="Polar residues" evidence="1">
    <location>
        <begin position="74"/>
        <end position="98"/>
    </location>
</feature>
<name>A0A5N5G3A1_9ROSA</name>
<reference evidence="2 3" key="1">
    <citation type="submission" date="2019-09" db="EMBL/GenBank/DDBJ databases">
        <authorList>
            <person name="Ou C."/>
        </authorList>
    </citation>
    <scope>NUCLEOTIDE SEQUENCE [LARGE SCALE GENOMIC DNA]</scope>
    <source>
        <strain evidence="2">S2</strain>
        <tissue evidence="2">Leaf</tissue>
    </source>
</reference>
<gene>
    <name evidence="2" type="ORF">D8674_037224</name>
</gene>
<proteinExistence type="predicted"/>
<keyword evidence="2" id="KW-0396">Initiation factor</keyword>
<sequence>MLKSAKIEGEDGRVCSAADTDNIFKKHINNAQGGAKASVATVNTRIPVLLLPNTTLYKMEPLYIPNYMHASRTAEASASQKSSRTFPKAPTSQRSSRTVPKLPLAIFPVHMPSMQLTLLFPAPLQDTGLP</sequence>
<evidence type="ECO:0000256" key="1">
    <source>
        <dbReference type="SAM" id="MobiDB-lite"/>
    </source>
</evidence>
<dbReference type="GO" id="GO:0003743">
    <property type="term" value="F:translation initiation factor activity"/>
    <property type="evidence" value="ECO:0007669"/>
    <property type="project" value="UniProtKB-KW"/>
</dbReference>
<evidence type="ECO:0000313" key="3">
    <source>
        <dbReference type="Proteomes" id="UP000327157"/>
    </source>
</evidence>
<protein>
    <submittedName>
        <fullName evidence="2">Eukaryotic translation initiation factor 4G</fullName>
    </submittedName>
</protein>
<evidence type="ECO:0000313" key="2">
    <source>
        <dbReference type="EMBL" id="KAB2609879.1"/>
    </source>
</evidence>
<feature type="region of interest" description="Disordered" evidence="1">
    <location>
        <begin position="73"/>
        <end position="98"/>
    </location>
</feature>
<dbReference type="EMBL" id="SMOL01000509">
    <property type="protein sequence ID" value="KAB2609879.1"/>
    <property type="molecule type" value="Genomic_DNA"/>
</dbReference>
<keyword evidence="3" id="KW-1185">Reference proteome</keyword>
<organism evidence="2 3">
    <name type="scientific">Pyrus ussuriensis x Pyrus communis</name>
    <dbReference type="NCBI Taxonomy" id="2448454"/>
    <lineage>
        <taxon>Eukaryota</taxon>
        <taxon>Viridiplantae</taxon>
        <taxon>Streptophyta</taxon>
        <taxon>Embryophyta</taxon>
        <taxon>Tracheophyta</taxon>
        <taxon>Spermatophyta</taxon>
        <taxon>Magnoliopsida</taxon>
        <taxon>eudicotyledons</taxon>
        <taxon>Gunneridae</taxon>
        <taxon>Pentapetalae</taxon>
        <taxon>rosids</taxon>
        <taxon>fabids</taxon>
        <taxon>Rosales</taxon>
        <taxon>Rosaceae</taxon>
        <taxon>Amygdaloideae</taxon>
        <taxon>Maleae</taxon>
        <taxon>Pyrus</taxon>
    </lineage>
</organism>
<accession>A0A5N5G3A1</accession>
<keyword evidence="2" id="KW-0648">Protein biosynthesis</keyword>